<accession>T1AXL0</accession>
<evidence type="ECO:0000256" key="5">
    <source>
        <dbReference type="ARBA" id="ARBA00022840"/>
    </source>
</evidence>
<dbReference type="Gene3D" id="3.40.50.620">
    <property type="entry name" value="HUPs"/>
    <property type="match status" value="1"/>
</dbReference>
<dbReference type="Pfam" id="PF00579">
    <property type="entry name" value="tRNA-synt_1b"/>
    <property type="match status" value="1"/>
</dbReference>
<evidence type="ECO:0000313" key="9">
    <source>
        <dbReference type="EMBL" id="EQD65376.1"/>
    </source>
</evidence>
<keyword evidence="3 9" id="KW-0436">Ligase</keyword>
<evidence type="ECO:0000256" key="4">
    <source>
        <dbReference type="ARBA" id="ARBA00022741"/>
    </source>
</evidence>
<dbReference type="GO" id="GO:0006436">
    <property type="term" value="P:tryptophanyl-tRNA aminoacylation"/>
    <property type="evidence" value="ECO:0007669"/>
    <property type="project" value="InterPro"/>
</dbReference>
<evidence type="ECO:0000256" key="7">
    <source>
        <dbReference type="ARBA" id="ARBA00023146"/>
    </source>
</evidence>
<reference evidence="9" key="1">
    <citation type="submission" date="2013-08" db="EMBL/GenBank/DDBJ databases">
        <authorList>
            <person name="Mendez C."/>
            <person name="Richter M."/>
            <person name="Ferrer M."/>
            <person name="Sanchez J."/>
        </authorList>
    </citation>
    <scope>NUCLEOTIDE SEQUENCE</scope>
</reference>
<reference evidence="9" key="2">
    <citation type="journal article" date="2014" name="ISME J.">
        <title>Microbial stratification in low pH oxic and suboxic macroscopic growths along an acid mine drainage.</title>
        <authorList>
            <person name="Mendez-Garcia C."/>
            <person name="Mesa V."/>
            <person name="Sprenger R.R."/>
            <person name="Richter M."/>
            <person name="Diez M.S."/>
            <person name="Solano J."/>
            <person name="Bargiela R."/>
            <person name="Golyshina O.V."/>
            <person name="Manteca A."/>
            <person name="Ramos J.L."/>
            <person name="Gallego J.R."/>
            <person name="Llorente I."/>
            <person name="Martins Dos Santos V.A."/>
            <person name="Jensen O.N."/>
            <person name="Pelaez A.I."/>
            <person name="Sanchez J."/>
            <person name="Ferrer M."/>
        </authorList>
    </citation>
    <scope>NUCLEOTIDE SEQUENCE</scope>
</reference>
<dbReference type="EC" id="6.1.1.2" evidence="2"/>
<dbReference type="GO" id="GO:0004830">
    <property type="term" value="F:tryptophan-tRNA ligase activity"/>
    <property type="evidence" value="ECO:0007669"/>
    <property type="project" value="UniProtKB-EC"/>
</dbReference>
<comment type="similarity">
    <text evidence="1">Belongs to the class-I aminoacyl-tRNA synthetase family.</text>
</comment>
<keyword evidence="5" id="KW-0067">ATP-binding</keyword>
<proteinExistence type="inferred from homology"/>
<gene>
    <name evidence="9" type="ORF">B1B_06381</name>
</gene>
<dbReference type="PANTHER" id="PTHR10055:SF1">
    <property type="entry name" value="TRYPTOPHAN--TRNA LIGASE, CYTOPLASMIC"/>
    <property type="match status" value="1"/>
</dbReference>
<dbReference type="GO" id="GO:0005524">
    <property type="term" value="F:ATP binding"/>
    <property type="evidence" value="ECO:0007669"/>
    <property type="project" value="UniProtKB-KW"/>
</dbReference>
<keyword evidence="4" id="KW-0547">Nucleotide-binding</keyword>
<feature type="non-terminal residue" evidence="9">
    <location>
        <position position="1"/>
    </location>
</feature>
<keyword evidence="6" id="KW-0648">Protein biosynthesis</keyword>
<evidence type="ECO:0000256" key="1">
    <source>
        <dbReference type="ARBA" id="ARBA00005594"/>
    </source>
</evidence>
<dbReference type="InterPro" id="IPR002305">
    <property type="entry name" value="aa-tRNA-synth_Ic"/>
</dbReference>
<dbReference type="Gene3D" id="1.10.240.10">
    <property type="entry name" value="Tyrosyl-Transfer RNA Synthetase"/>
    <property type="match status" value="1"/>
</dbReference>
<dbReference type="InterPro" id="IPR002306">
    <property type="entry name" value="Trp-tRNA-ligase"/>
</dbReference>
<organism evidence="9">
    <name type="scientific">mine drainage metagenome</name>
    <dbReference type="NCBI Taxonomy" id="410659"/>
    <lineage>
        <taxon>unclassified sequences</taxon>
        <taxon>metagenomes</taxon>
        <taxon>ecological metagenomes</taxon>
    </lineage>
</organism>
<name>T1AXL0_9ZZZZ</name>
<evidence type="ECO:0000256" key="8">
    <source>
        <dbReference type="ARBA" id="ARBA00030268"/>
    </source>
</evidence>
<dbReference type="PANTHER" id="PTHR10055">
    <property type="entry name" value="TRYPTOPHANYL-TRNA SYNTHETASE"/>
    <property type="match status" value="1"/>
</dbReference>
<dbReference type="SUPFAM" id="SSF52374">
    <property type="entry name" value="Nucleotidylyl transferase"/>
    <property type="match status" value="1"/>
</dbReference>
<dbReference type="GO" id="GO:0005737">
    <property type="term" value="C:cytoplasm"/>
    <property type="evidence" value="ECO:0007669"/>
    <property type="project" value="TreeGrafter"/>
</dbReference>
<dbReference type="InterPro" id="IPR014729">
    <property type="entry name" value="Rossmann-like_a/b/a_fold"/>
</dbReference>
<protein>
    <recommendedName>
        <fullName evidence="2">tryptophan--tRNA ligase</fullName>
        <ecNumber evidence="2">6.1.1.2</ecNumber>
    </recommendedName>
    <alternativeName>
        <fullName evidence="8">Tryptophanyl-tRNA synthetase</fullName>
    </alternativeName>
</protein>
<evidence type="ECO:0000256" key="2">
    <source>
        <dbReference type="ARBA" id="ARBA00013161"/>
    </source>
</evidence>
<comment type="caution">
    <text evidence="9">The sequence shown here is derived from an EMBL/GenBank/DDBJ whole genome shotgun (WGS) entry which is preliminary data.</text>
</comment>
<dbReference type="EMBL" id="AUZY01004051">
    <property type="protein sequence ID" value="EQD65376.1"/>
    <property type="molecule type" value="Genomic_DNA"/>
</dbReference>
<dbReference type="PRINTS" id="PR01039">
    <property type="entry name" value="TRNASYNTHTRP"/>
</dbReference>
<dbReference type="AlphaFoldDB" id="T1AXL0"/>
<sequence length="185" mass="20282">ENLDPERTHSLALDNTLDIVALGFDPKLTEIMIDTDRSGLLYPQAVKIAKKITFSTVKATFGFDLSANIGMIFYTSMQAVPAMIESVRNGKNIPCLIPYGIDQDPHFRIARDVLPRLGYLKPASIMSIFIPPLSGIDGKMSSSDPNNAIFVTDSEAVVRKRSINMLSPAEGHRSRSTANSAEIRT</sequence>
<keyword evidence="7 9" id="KW-0030">Aminoacyl-tRNA synthetase</keyword>
<evidence type="ECO:0000256" key="6">
    <source>
        <dbReference type="ARBA" id="ARBA00022917"/>
    </source>
</evidence>
<evidence type="ECO:0000256" key="3">
    <source>
        <dbReference type="ARBA" id="ARBA00022598"/>
    </source>
</evidence>